<dbReference type="AlphaFoldDB" id="A0A1Q8CN77"/>
<feature type="domain" description="Gfo/Idh/MocA-like oxidoreductase N-terminal" evidence="2">
    <location>
        <begin position="6"/>
        <end position="122"/>
    </location>
</feature>
<comment type="caution">
    <text evidence="4">The sequence shown here is derived from an EMBL/GenBank/DDBJ whole genome shotgun (WGS) entry which is preliminary data.</text>
</comment>
<dbReference type="RefSeq" id="WP_075127182.1">
    <property type="nucleotide sequence ID" value="NZ_MSIE01000036.1"/>
</dbReference>
<gene>
    <name evidence="4" type="ORF">BU204_19680</name>
</gene>
<dbReference type="SUPFAM" id="SSF55347">
    <property type="entry name" value="Glyceraldehyde-3-phosphate dehydrogenase-like, C-terminal domain"/>
    <property type="match status" value="1"/>
</dbReference>
<dbReference type="Gene3D" id="3.40.50.720">
    <property type="entry name" value="NAD(P)-binding Rossmann-like Domain"/>
    <property type="match status" value="1"/>
</dbReference>
<evidence type="ECO:0000259" key="3">
    <source>
        <dbReference type="Pfam" id="PF22725"/>
    </source>
</evidence>
<sequence>MNDTPLRVGLVGAGPWAHRVHGPGTAAHPGTELAAVWARRPEAAASVAAASGGRATPVASFDDLLATVDAVTFAVPPAVQAPLALRAVEAGKHVILEKPLASSVAEAEQLVAAAERARVATLMVLTFRYGADVTDWLARVHRTGGWHGGSARWLAATLLETGYEASPWRHDGGALADIGPHTFDLLDAALGTITDVLHAHFAEQGQVWHVLLGHESGATSTATMTMHTPADPQITDFAVFGAQGYLHLDAGGDAGPRYAALLDEFVGMVRTGRTEHPTDIRRGLHLQRLLHAVTARIAER</sequence>
<dbReference type="Proteomes" id="UP000185596">
    <property type="component" value="Unassembled WGS sequence"/>
</dbReference>
<protein>
    <submittedName>
        <fullName evidence="4">Dehydrogenase</fullName>
    </submittedName>
</protein>
<organism evidence="4 5">
    <name type="scientific">Actinophytocola xanthii</name>
    <dbReference type="NCBI Taxonomy" id="1912961"/>
    <lineage>
        <taxon>Bacteria</taxon>
        <taxon>Bacillati</taxon>
        <taxon>Actinomycetota</taxon>
        <taxon>Actinomycetes</taxon>
        <taxon>Pseudonocardiales</taxon>
        <taxon>Pseudonocardiaceae</taxon>
    </lineage>
</organism>
<keyword evidence="5" id="KW-1185">Reference proteome</keyword>
<dbReference type="Gene3D" id="3.30.360.10">
    <property type="entry name" value="Dihydrodipicolinate Reductase, domain 2"/>
    <property type="match status" value="1"/>
</dbReference>
<dbReference type="Pfam" id="PF01408">
    <property type="entry name" value="GFO_IDH_MocA"/>
    <property type="match status" value="1"/>
</dbReference>
<evidence type="ECO:0000313" key="4">
    <source>
        <dbReference type="EMBL" id="OLF15822.1"/>
    </source>
</evidence>
<evidence type="ECO:0000259" key="2">
    <source>
        <dbReference type="Pfam" id="PF01408"/>
    </source>
</evidence>
<dbReference type="InterPro" id="IPR055170">
    <property type="entry name" value="GFO_IDH_MocA-like_dom"/>
</dbReference>
<feature type="domain" description="GFO/IDH/MocA-like oxidoreductase" evidence="3">
    <location>
        <begin position="164"/>
        <end position="246"/>
    </location>
</feature>
<dbReference type="PANTHER" id="PTHR43818">
    <property type="entry name" value="BCDNA.GH03377"/>
    <property type="match status" value="1"/>
</dbReference>
<dbReference type="OrthoDB" id="3815872at2"/>
<dbReference type="GO" id="GO:0000166">
    <property type="term" value="F:nucleotide binding"/>
    <property type="evidence" value="ECO:0007669"/>
    <property type="project" value="InterPro"/>
</dbReference>
<proteinExistence type="predicted"/>
<dbReference type="InterPro" id="IPR050463">
    <property type="entry name" value="Gfo/Idh/MocA_oxidrdct_glycsds"/>
</dbReference>
<dbReference type="PANTHER" id="PTHR43818:SF11">
    <property type="entry name" value="BCDNA.GH03377"/>
    <property type="match status" value="1"/>
</dbReference>
<dbReference type="STRING" id="1912961.BU204_19680"/>
<dbReference type="GO" id="GO:0016491">
    <property type="term" value="F:oxidoreductase activity"/>
    <property type="evidence" value="ECO:0007669"/>
    <property type="project" value="UniProtKB-KW"/>
</dbReference>
<keyword evidence="1" id="KW-0560">Oxidoreductase</keyword>
<name>A0A1Q8CN77_9PSEU</name>
<dbReference type="InterPro" id="IPR036291">
    <property type="entry name" value="NAD(P)-bd_dom_sf"/>
</dbReference>
<dbReference type="InterPro" id="IPR000683">
    <property type="entry name" value="Gfo/Idh/MocA-like_OxRdtase_N"/>
</dbReference>
<dbReference type="EMBL" id="MSIE01000036">
    <property type="protein sequence ID" value="OLF15822.1"/>
    <property type="molecule type" value="Genomic_DNA"/>
</dbReference>
<dbReference type="SUPFAM" id="SSF51735">
    <property type="entry name" value="NAD(P)-binding Rossmann-fold domains"/>
    <property type="match status" value="1"/>
</dbReference>
<reference evidence="4 5" key="1">
    <citation type="submission" date="2016-12" db="EMBL/GenBank/DDBJ databases">
        <title>The draft genome sequence of Actinophytocola sp. 11-183.</title>
        <authorList>
            <person name="Wang W."/>
            <person name="Yuan L."/>
        </authorList>
    </citation>
    <scope>NUCLEOTIDE SEQUENCE [LARGE SCALE GENOMIC DNA]</scope>
    <source>
        <strain evidence="4 5">11-183</strain>
    </source>
</reference>
<dbReference type="Pfam" id="PF22725">
    <property type="entry name" value="GFO_IDH_MocA_C3"/>
    <property type="match status" value="1"/>
</dbReference>
<accession>A0A1Q8CN77</accession>
<evidence type="ECO:0000313" key="5">
    <source>
        <dbReference type="Proteomes" id="UP000185596"/>
    </source>
</evidence>
<evidence type="ECO:0000256" key="1">
    <source>
        <dbReference type="ARBA" id="ARBA00023002"/>
    </source>
</evidence>